<proteinExistence type="predicted"/>
<keyword evidence="1" id="KW-0479">Metal-binding</keyword>
<evidence type="ECO:0000256" key="5">
    <source>
        <dbReference type="SAM" id="MobiDB-lite"/>
    </source>
</evidence>
<dbReference type="SUPFAM" id="SSF57667">
    <property type="entry name" value="beta-beta-alpha zinc fingers"/>
    <property type="match status" value="1"/>
</dbReference>
<accession>A0AAW2X3P0</accession>
<dbReference type="GO" id="GO:0005634">
    <property type="term" value="C:nucleus"/>
    <property type="evidence" value="ECO:0007669"/>
    <property type="project" value="TreeGrafter"/>
</dbReference>
<dbReference type="PROSITE" id="PS50808">
    <property type="entry name" value="ZF_BED"/>
    <property type="match status" value="1"/>
</dbReference>
<reference evidence="7" key="2">
    <citation type="journal article" date="2024" name="Plant">
        <title>Genomic evolution and insights into agronomic trait innovations of Sesamum species.</title>
        <authorList>
            <person name="Miao H."/>
            <person name="Wang L."/>
            <person name="Qu L."/>
            <person name="Liu H."/>
            <person name="Sun Y."/>
            <person name="Le M."/>
            <person name="Wang Q."/>
            <person name="Wei S."/>
            <person name="Zheng Y."/>
            <person name="Lin W."/>
            <person name="Duan Y."/>
            <person name="Cao H."/>
            <person name="Xiong S."/>
            <person name="Wang X."/>
            <person name="Wei L."/>
            <person name="Li C."/>
            <person name="Ma Q."/>
            <person name="Ju M."/>
            <person name="Zhao R."/>
            <person name="Li G."/>
            <person name="Mu C."/>
            <person name="Tian Q."/>
            <person name="Mei H."/>
            <person name="Zhang T."/>
            <person name="Gao T."/>
            <person name="Zhang H."/>
        </authorList>
    </citation>
    <scope>NUCLEOTIDE SEQUENCE</scope>
    <source>
        <strain evidence="7">KEN1</strain>
    </source>
</reference>
<organism evidence="7">
    <name type="scientific">Sesamum latifolium</name>
    <dbReference type="NCBI Taxonomy" id="2727402"/>
    <lineage>
        <taxon>Eukaryota</taxon>
        <taxon>Viridiplantae</taxon>
        <taxon>Streptophyta</taxon>
        <taxon>Embryophyta</taxon>
        <taxon>Tracheophyta</taxon>
        <taxon>Spermatophyta</taxon>
        <taxon>Magnoliopsida</taxon>
        <taxon>eudicotyledons</taxon>
        <taxon>Gunneridae</taxon>
        <taxon>Pentapetalae</taxon>
        <taxon>asterids</taxon>
        <taxon>lamiids</taxon>
        <taxon>Lamiales</taxon>
        <taxon>Pedaliaceae</taxon>
        <taxon>Sesamum</taxon>
    </lineage>
</organism>
<feature type="region of interest" description="Disordered" evidence="5">
    <location>
        <begin position="22"/>
        <end position="69"/>
    </location>
</feature>
<evidence type="ECO:0000256" key="1">
    <source>
        <dbReference type="ARBA" id="ARBA00022723"/>
    </source>
</evidence>
<evidence type="ECO:0000259" key="6">
    <source>
        <dbReference type="PROSITE" id="PS50808"/>
    </source>
</evidence>
<dbReference type="PANTHER" id="PTHR34396:SF25">
    <property type="entry name" value="BOUNDARY ELEMENT ASSOCIATED FACTOR"/>
    <property type="match status" value="1"/>
</dbReference>
<name>A0AAW2X3P0_9LAMI</name>
<evidence type="ECO:0000313" key="7">
    <source>
        <dbReference type="EMBL" id="KAL0448524.1"/>
    </source>
</evidence>
<evidence type="ECO:0000256" key="3">
    <source>
        <dbReference type="ARBA" id="ARBA00022833"/>
    </source>
</evidence>
<keyword evidence="3" id="KW-0862">Zinc</keyword>
<dbReference type="SMART" id="SM00614">
    <property type="entry name" value="ZnF_BED"/>
    <property type="match status" value="1"/>
</dbReference>
<dbReference type="EMBL" id="JACGWN010000005">
    <property type="protein sequence ID" value="KAL0448524.1"/>
    <property type="molecule type" value="Genomic_DNA"/>
</dbReference>
<dbReference type="InterPro" id="IPR003656">
    <property type="entry name" value="Znf_BED"/>
</dbReference>
<reference evidence="7" key="1">
    <citation type="submission" date="2020-06" db="EMBL/GenBank/DDBJ databases">
        <authorList>
            <person name="Li T."/>
            <person name="Hu X."/>
            <person name="Zhang T."/>
            <person name="Song X."/>
            <person name="Zhang H."/>
            <person name="Dai N."/>
            <person name="Sheng W."/>
            <person name="Hou X."/>
            <person name="Wei L."/>
        </authorList>
    </citation>
    <scope>NUCLEOTIDE SEQUENCE</scope>
    <source>
        <strain evidence="7">KEN1</strain>
        <tissue evidence="7">Leaf</tissue>
    </source>
</reference>
<feature type="compositionally biased region" description="Polar residues" evidence="5">
    <location>
        <begin position="33"/>
        <end position="56"/>
    </location>
</feature>
<dbReference type="GO" id="GO:1990837">
    <property type="term" value="F:sequence-specific double-stranded DNA binding"/>
    <property type="evidence" value="ECO:0007669"/>
    <property type="project" value="TreeGrafter"/>
</dbReference>
<evidence type="ECO:0000256" key="2">
    <source>
        <dbReference type="ARBA" id="ARBA00022771"/>
    </source>
</evidence>
<dbReference type="Pfam" id="PF02892">
    <property type="entry name" value="zf-BED"/>
    <property type="match status" value="1"/>
</dbReference>
<dbReference type="GO" id="GO:0006357">
    <property type="term" value="P:regulation of transcription by RNA polymerase II"/>
    <property type="evidence" value="ECO:0007669"/>
    <property type="project" value="TreeGrafter"/>
</dbReference>
<feature type="domain" description="BED-type" evidence="6">
    <location>
        <begin position="73"/>
        <end position="131"/>
    </location>
</feature>
<sequence length="222" mass="25375">MNSETQNDNLSTYISISGVDSTNSIFQPEEDGIQQTMDDTDPSSKVNNIDMSTETTTEVDKNEETSLPKAKRQKKSTIWLEFKDVKDADGTVKISCNHCKKMFSKSKGNPTSQLHRHLQHCAIHLRAKAMKERENSMQTQLGFMPSSVDPALYPALQDGKFDMEAMKESLAHWIMMHEKSFSEVEEEGFNLFCRRGMPEWRGVSRTTTKTYCVNVYEAEKRN</sequence>
<gene>
    <name evidence="7" type="ORF">Slati_1408800</name>
</gene>
<dbReference type="PANTHER" id="PTHR34396">
    <property type="entry name" value="OS03G0264950 PROTEIN-RELATED"/>
    <property type="match status" value="1"/>
</dbReference>
<evidence type="ECO:0000256" key="4">
    <source>
        <dbReference type="PROSITE-ProRule" id="PRU00027"/>
    </source>
</evidence>
<dbReference type="GO" id="GO:0008270">
    <property type="term" value="F:zinc ion binding"/>
    <property type="evidence" value="ECO:0007669"/>
    <property type="project" value="UniProtKB-KW"/>
</dbReference>
<comment type="caution">
    <text evidence="7">The sequence shown here is derived from an EMBL/GenBank/DDBJ whole genome shotgun (WGS) entry which is preliminary data.</text>
</comment>
<protein>
    <recommendedName>
        <fullName evidence="6">BED-type domain-containing protein</fullName>
    </recommendedName>
</protein>
<dbReference type="InterPro" id="IPR053031">
    <property type="entry name" value="Cuticle_assoc_protein"/>
</dbReference>
<dbReference type="AlphaFoldDB" id="A0AAW2X3P0"/>
<dbReference type="InterPro" id="IPR036236">
    <property type="entry name" value="Znf_C2H2_sf"/>
</dbReference>
<keyword evidence="2 4" id="KW-0863">Zinc-finger</keyword>